<name>A0AAW1HWN9_POPJA</name>
<gene>
    <name evidence="2" type="ORF">QE152_g38665</name>
</gene>
<dbReference type="EMBL" id="JASPKY010000856">
    <property type="protein sequence ID" value="KAK9680966.1"/>
    <property type="molecule type" value="Genomic_DNA"/>
</dbReference>
<evidence type="ECO:0000256" key="1">
    <source>
        <dbReference type="SAM" id="MobiDB-lite"/>
    </source>
</evidence>
<proteinExistence type="predicted"/>
<dbReference type="AlphaFoldDB" id="A0AAW1HWN9"/>
<organism evidence="2 3">
    <name type="scientific">Popillia japonica</name>
    <name type="common">Japanese beetle</name>
    <dbReference type="NCBI Taxonomy" id="7064"/>
    <lineage>
        <taxon>Eukaryota</taxon>
        <taxon>Metazoa</taxon>
        <taxon>Ecdysozoa</taxon>
        <taxon>Arthropoda</taxon>
        <taxon>Hexapoda</taxon>
        <taxon>Insecta</taxon>
        <taxon>Pterygota</taxon>
        <taxon>Neoptera</taxon>
        <taxon>Endopterygota</taxon>
        <taxon>Coleoptera</taxon>
        <taxon>Polyphaga</taxon>
        <taxon>Scarabaeiformia</taxon>
        <taxon>Scarabaeidae</taxon>
        <taxon>Rutelinae</taxon>
        <taxon>Popillia</taxon>
    </lineage>
</organism>
<feature type="region of interest" description="Disordered" evidence="1">
    <location>
        <begin position="141"/>
        <end position="231"/>
    </location>
</feature>
<reference evidence="2 3" key="1">
    <citation type="journal article" date="2024" name="BMC Genomics">
        <title>De novo assembly and annotation of Popillia japonica's genome with initial clues to its potential as an invasive pest.</title>
        <authorList>
            <person name="Cucini C."/>
            <person name="Boschi S."/>
            <person name="Funari R."/>
            <person name="Cardaioli E."/>
            <person name="Iannotti N."/>
            <person name="Marturano G."/>
            <person name="Paoli F."/>
            <person name="Bruttini M."/>
            <person name="Carapelli A."/>
            <person name="Frati F."/>
            <person name="Nardi F."/>
        </authorList>
    </citation>
    <scope>NUCLEOTIDE SEQUENCE [LARGE SCALE GENOMIC DNA]</scope>
    <source>
        <strain evidence="2">DMR45628</strain>
    </source>
</reference>
<feature type="compositionally biased region" description="Basic and acidic residues" evidence="1">
    <location>
        <begin position="1"/>
        <end position="15"/>
    </location>
</feature>
<feature type="region of interest" description="Disordered" evidence="1">
    <location>
        <begin position="1"/>
        <end position="65"/>
    </location>
</feature>
<evidence type="ECO:0000313" key="2">
    <source>
        <dbReference type="EMBL" id="KAK9680966.1"/>
    </source>
</evidence>
<feature type="compositionally biased region" description="Basic residues" evidence="1">
    <location>
        <begin position="209"/>
        <end position="218"/>
    </location>
</feature>
<protein>
    <submittedName>
        <fullName evidence="2">Uncharacterized protein</fullName>
    </submittedName>
</protein>
<keyword evidence="3" id="KW-1185">Reference proteome</keyword>
<sequence length="374" mass="43532">MYSYEKEQEKLHRMMQEMLSSDEEGIVQYDDDSEDDGDNLEIQNEDTDTEQEFSDGETNASSVEGPYFVGKNNVTKWRKMVPPKNVRTRAENIIKLLPGVKSSVKDPKSPMEIWKHFFSDDINIILENTNLSFQNVKDSYSRERDCKDTKGPRAQPLGFQSAGPPRARPLGPQGAQPPGSSAPFPRPLGPRELGHSGWDPSKAHTTGRTLRHQRRSKQRASSDFLAPGNMHHPTFRRQQAVQYKMASEITLKELASEMENIENKPWEAYQADESGNPYQKFLWGIRNTYFPEKMKKRMWTSQLDNQMDCELLAGLTYYAGQPYKILENALHYCNQYFDPHKMFKVYGIYRSYEMDQFRDNVLEWFMFELQDMKE</sequence>
<dbReference type="Proteomes" id="UP001458880">
    <property type="component" value="Unassembled WGS sequence"/>
</dbReference>
<feature type="compositionally biased region" description="Basic and acidic residues" evidence="1">
    <location>
        <begin position="141"/>
        <end position="151"/>
    </location>
</feature>
<evidence type="ECO:0000313" key="3">
    <source>
        <dbReference type="Proteomes" id="UP001458880"/>
    </source>
</evidence>
<accession>A0AAW1HWN9</accession>
<feature type="compositionally biased region" description="Acidic residues" evidence="1">
    <location>
        <begin position="20"/>
        <end position="55"/>
    </location>
</feature>
<comment type="caution">
    <text evidence="2">The sequence shown here is derived from an EMBL/GenBank/DDBJ whole genome shotgun (WGS) entry which is preliminary data.</text>
</comment>